<comment type="subcellular location">
    <subcellularLocation>
        <location evidence="2">Cell membrane</location>
        <topology evidence="2">Single-pass type I membrane protein</topology>
    </subcellularLocation>
    <subcellularLocation>
        <location evidence="1">Endoplasmic reticulum membrane</location>
        <topology evidence="1">Single-pass type I membrane protein</topology>
    </subcellularLocation>
    <subcellularLocation>
        <location evidence="3">Vesicle</location>
    </subcellularLocation>
</comment>
<name>A0A9D4J6B4_DREPO</name>
<dbReference type="InterPro" id="IPR012493">
    <property type="entry name" value="Renin_rcpt"/>
</dbReference>
<keyword evidence="10 12" id="KW-0472">Membrane</keyword>
<keyword evidence="17" id="KW-1185">Reference proteome</keyword>
<dbReference type="EMBL" id="JAIWYP010000007">
    <property type="protein sequence ID" value="KAH3797674.1"/>
    <property type="molecule type" value="Genomic_DNA"/>
</dbReference>
<feature type="domain" description="Renin receptor N-terminal" evidence="15">
    <location>
        <begin position="24"/>
        <end position="276"/>
    </location>
</feature>
<dbReference type="GO" id="GO:0005789">
    <property type="term" value="C:endoplasmic reticulum membrane"/>
    <property type="evidence" value="ECO:0007669"/>
    <property type="project" value="UniProtKB-SubCell"/>
</dbReference>
<evidence type="ECO:0000256" key="10">
    <source>
        <dbReference type="ARBA" id="ARBA00023136"/>
    </source>
</evidence>
<keyword evidence="11" id="KW-0675">Receptor</keyword>
<sequence length="364" mass="39674">MVDSLPGKMLILILSAALLCVTSAQQLIVTHAPQYVTFQDQSSPLQTSDVSKLISHTLGMPANSEMQWKGMQHGSVFKRPKANVLVTVHTLDGQPAPSVEGKAAFPVELDNAGVDISGLMRAVQGHFTGKTPLFVDAAMDNSIFDVQSKFDVFKTIPNTMRRMSDRLLDGDSVCQRHAMGTLNTSVPSDLSLLGELQVIQDVFNKVNSDSSFTSSSTPDVFSFTISGLQGVAEKHGQDAAQVADANSLVSDFLNKMTEQFVTLYKGNVVVEILLVSPPTGYVRKVRSLQQAVEPGAKAVAGRNETSMKVAPDYDENYPVIFNIVLWLMILMAIAVIAICYGIWNIDPGRDSIIYRMTTTRLKKD</sequence>
<evidence type="ECO:0000256" key="13">
    <source>
        <dbReference type="SAM" id="SignalP"/>
    </source>
</evidence>
<dbReference type="InterPro" id="IPR057318">
    <property type="entry name" value="RENR_N"/>
</dbReference>
<dbReference type="PANTHER" id="PTHR13351">
    <property type="entry name" value="RENIN RECEPTOR"/>
    <property type="match status" value="1"/>
</dbReference>
<evidence type="ECO:0000256" key="2">
    <source>
        <dbReference type="ARBA" id="ARBA00004251"/>
    </source>
</evidence>
<dbReference type="GO" id="GO:0009897">
    <property type="term" value="C:external side of plasma membrane"/>
    <property type="evidence" value="ECO:0007669"/>
    <property type="project" value="TreeGrafter"/>
</dbReference>
<dbReference type="PANTHER" id="PTHR13351:SF1">
    <property type="entry name" value="RENIN RECEPTOR"/>
    <property type="match status" value="1"/>
</dbReference>
<dbReference type="Pfam" id="PF25294">
    <property type="entry name" value="RENR_N"/>
    <property type="match status" value="1"/>
</dbReference>
<evidence type="ECO:0000256" key="11">
    <source>
        <dbReference type="ARBA" id="ARBA00023170"/>
    </source>
</evidence>
<evidence type="ECO:0000256" key="3">
    <source>
        <dbReference type="ARBA" id="ARBA00004373"/>
    </source>
</evidence>
<reference evidence="16" key="1">
    <citation type="journal article" date="2019" name="bioRxiv">
        <title>The Genome of the Zebra Mussel, Dreissena polymorpha: A Resource for Invasive Species Research.</title>
        <authorList>
            <person name="McCartney M.A."/>
            <person name="Auch B."/>
            <person name="Kono T."/>
            <person name="Mallez S."/>
            <person name="Zhang Y."/>
            <person name="Obille A."/>
            <person name="Becker A."/>
            <person name="Abrahante J.E."/>
            <person name="Garbe J."/>
            <person name="Badalamenti J.P."/>
            <person name="Herman A."/>
            <person name="Mangelson H."/>
            <person name="Liachko I."/>
            <person name="Sullivan S."/>
            <person name="Sone E.D."/>
            <person name="Koren S."/>
            <person name="Silverstein K.A.T."/>
            <person name="Beckman K.B."/>
            <person name="Gohl D.M."/>
        </authorList>
    </citation>
    <scope>NUCLEOTIDE SEQUENCE</scope>
    <source>
        <strain evidence="16">Duluth1</strain>
        <tissue evidence="16">Whole animal</tissue>
    </source>
</reference>
<evidence type="ECO:0008006" key="18">
    <source>
        <dbReference type="Google" id="ProtNLM"/>
    </source>
</evidence>
<evidence type="ECO:0000259" key="14">
    <source>
        <dbReference type="Pfam" id="PF07850"/>
    </source>
</evidence>
<dbReference type="GO" id="GO:0038023">
    <property type="term" value="F:signaling receptor activity"/>
    <property type="evidence" value="ECO:0007669"/>
    <property type="project" value="InterPro"/>
</dbReference>
<evidence type="ECO:0000256" key="12">
    <source>
        <dbReference type="SAM" id="Phobius"/>
    </source>
</evidence>
<feature type="chain" id="PRO_5038560831" description="Renin receptor" evidence="13">
    <location>
        <begin position="25"/>
        <end position="364"/>
    </location>
</feature>
<keyword evidence="4" id="KW-1003">Cell membrane</keyword>
<dbReference type="AlphaFoldDB" id="A0A9D4J6B4"/>
<comment type="caution">
    <text evidence="16">The sequence shown here is derived from an EMBL/GenBank/DDBJ whole genome shotgun (WGS) entry which is preliminary data.</text>
</comment>
<evidence type="ECO:0000256" key="4">
    <source>
        <dbReference type="ARBA" id="ARBA00022475"/>
    </source>
</evidence>
<evidence type="ECO:0000259" key="15">
    <source>
        <dbReference type="Pfam" id="PF25294"/>
    </source>
</evidence>
<evidence type="ECO:0000256" key="1">
    <source>
        <dbReference type="ARBA" id="ARBA00004115"/>
    </source>
</evidence>
<proteinExistence type="predicted"/>
<dbReference type="OrthoDB" id="7866065at2759"/>
<evidence type="ECO:0000256" key="7">
    <source>
        <dbReference type="ARBA" id="ARBA00022729"/>
    </source>
</evidence>
<keyword evidence="5" id="KW-0165">Cleavage on pair of basic residues</keyword>
<keyword evidence="9 12" id="KW-1133">Transmembrane helix</keyword>
<dbReference type="Proteomes" id="UP000828390">
    <property type="component" value="Unassembled WGS sequence"/>
</dbReference>
<gene>
    <name evidence="16" type="ORF">DPMN_151259</name>
</gene>
<keyword evidence="6 12" id="KW-0812">Transmembrane</keyword>
<evidence type="ECO:0000256" key="9">
    <source>
        <dbReference type="ARBA" id="ARBA00022989"/>
    </source>
</evidence>
<evidence type="ECO:0000256" key="5">
    <source>
        <dbReference type="ARBA" id="ARBA00022685"/>
    </source>
</evidence>
<evidence type="ECO:0000313" key="16">
    <source>
        <dbReference type="EMBL" id="KAH3797674.1"/>
    </source>
</evidence>
<keyword evidence="7 13" id="KW-0732">Signal</keyword>
<evidence type="ECO:0000256" key="8">
    <source>
        <dbReference type="ARBA" id="ARBA00022824"/>
    </source>
</evidence>
<evidence type="ECO:0000256" key="6">
    <source>
        <dbReference type="ARBA" id="ARBA00022692"/>
    </source>
</evidence>
<feature type="transmembrane region" description="Helical" evidence="12">
    <location>
        <begin position="323"/>
        <end position="343"/>
    </location>
</feature>
<evidence type="ECO:0000313" key="17">
    <source>
        <dbReference type="Proteomes" id="UP000828390"/>
    </source>
</evidence>
<feature type="signal peptide" evidence="13">
    <location>
        <begin position="1"/>
        <end position="24"/>
    </location>
</feature>
<dbReference type="InterPro" id="IPR056780">
    <property type="entry name" value="Renin_r_C"/>
</dbReference>
<dbReference type="GO" id="GO:0098588">
    <property type="term" value="C:bounding membrane of organelle"/>
    <property type="evidence" value="ECO:0007669"/>
    <property type="project" value="UniProtKB-ARBA"/>
</dbReference>
<protein>
    <recommendedName>
        <fullName evidence="18">Renin receptor</fullName>
    </recommendedName>
</protein>
<keyword evidence="8" id="KW-0256">Endoplasmic reticulum</keyword>
<organism evidence="16 17">
    <name type="scientific">Dreissena polymorpha</name>
    <name type="common">Zebra mussel</name>
    <name type="synonym">Mytilus polymorpha</name>
    <dbReference type="NCBI Taxonomy" id="45954"/>
    <lineage>
        <taxon>Eukaryota</taxon>
        <taxon>Metazoa</taxon>
        <taxon>Spiralia</taxon>
        <taxon>Lophotrochozoa</taxon>
        <taxon>Mollusca</taxon>
        <taxon>Bivalvia</taxon>
        <taxon>Autobranchia</taxon>
        <taxon>Heteroconchia</taxon>
        <taxon>Euheterodonta</taxon>
        <taxon>Imparidentia</taxon>
        <taxon>Neoheterodontei</taxon>
        <taxon>Myida</taxon>
        <taxon>Dreissenoidea</taxon>
        <taxon>Dreissenidae</taxon>
        <taxon>Dreissena</taxon>
    </lineage>
</organism>
<reference evidence="16" key="2">
    <citation type="submission" date="2020-11" db="EMBL/GenBank/DDBJ databases">
        <authorList>
            <person name="McCartney M.A."/>
            <person name="Auch B."/>
            <person name="Kono T."/>
            <person name="Mallez S."/>
            <person name="Becker A."/>
            <person name="Gohl D.M."/>
            <person name="Silverstein K.A.T."/>
            <person name="Koren S."/>
            <person name="Bechman K.B."/>
            <person name="Herman A."/>
            <person name="Abrahante J.E."/>
            <person name="Garbe J."/>
        </authorList>
    </citation>
    <scope>NUCLEOTIDE SEQUENCE</scope>
    <source>
        <strain evidence="16">Duluth1</strain>
        <tissue evidence="16">Whole animal</tissue>
    </source>
</reference>
<accession>A0A9D4J6B4</accession>
<dbReference type="GO" id="GO:0030177">
    <property type="term" value="P:positive regulation of Wnt signaling pathway"/>
    <property type="evidence" value="ECO:0007669"/>
    <property type="project" value="TreeGrafter"/>
</dbReference>
<dbReference type="Pfam" id="PF07850">
    <property type="entry name" value="Renin_r"/>
    <property type="match status" value="1"/>
</dbReference>
<feature type="domain" description="Renin receptor-like C-terminal transmembrane spanning segment" evidence="14">
    <location>
        <begin position="283"/>
        <end position="364"/>
    </location>
</feature>
<dbReference type="GO" id="GO:0031982">
    <property type="term" value="C:vesicle"/>
    <property type="evidence" value="ECO:0007669"/>
    <property type="project" value="UniProtKB-SubCell"/>
</dbReference>